<evidence type="ECO:0000313" key="14">
    <source>
        <dbReference type="Proteomes" id="UP000198406"/>
    </source>
</evidence>
<comment type="subcellular location">
    <subcellularLocation>
        <location evidence="1">Endoplasmic reticulum membrane</location>
        <topology evidence="1">Peripheral membrane protein</topology>
    </subcellularLocation>
    <subcellularLocation>
        <location evidence="2">Preautophagosomal structure membrane</location>
        <topology evidence="2">Peripheral membrane protein</topology>
    </subcellularLocation>
</comment>
<dbReference type="GO" id="GO:0043495">
    <property type="term" value="F:protein-membrane adaptor activity"/>
    <property type="evidence" value="ECO:0007669"/>
    <property type="project" value="TreeGrafter"/>
</dbReference>
<evidence type="ECO:0000256" key="6">
    <source>
        <dbReference type="ARBA" id="ARBA00022824"/>
    </source>
</evidence>
<evidence type="ECO:0000256" key="5">
    <source>
        <dbReference type="ARBA" id="ARBA00022448"/>
    </source>
</evidence>
<evidence type="ECO:0000256" key="2">
    <source>
        <dbReference type="ARBA" id="ARBA00004623"/>
    </source>
</evidence>
<dbReference type="InterPro" id="IPR026849">
    <property type="entry name" value="ATG2"/>
</dbReference>
<dbReference type="GO" id="GO:0032266">
    <property type="term" value="F:phosphatidylinositol-3-phosphate binding"/>
    <property type="evidence" value="ECO:0007669"/>
    <property type="project" value="TreeGrafter"/>
</dbReference>
<evidence type="ECO:0000256" key="7">
    <source>
        <dbReference type="ARBA" id="ARBA00023006"/>
    </source>
</evidence>
<accession>A0A1Z5K752</accession>
<evidence type="ECO:0000256" key="10">
    <source>
        <dbReference type="ARBA" id="ARBA00024479"/>
    </source>
</evidence>
<evidence type="ECO:0000256" key="8">
    <source>
        <dbReference type="ARBA" id="ARBA00023055"/>
    </source>
</evidence>
<organism evidence="13 14">
    <name type="scientific">Fistulifera solaris</name>
    <name type="common">Oleaginous diatom</name>
    <dbReference type="NCBI Taxonomy" id="1519565"/>
    <lineage>
        <taxon>Eukaryota</taxon>
        <taxon>Sar</taxon>
        <taxon>Stramenopiles</taxon>
        <taxon>Ochrophyta</taxon>
        <taxon>Bacillariophyta</taxon>
        <taxon>Bacillariophyceae</taxon>
        <taxon>Bacillariophycidae</taxon>
        <taxon>Naviculales</taxon>
        <taxon>Naviculaceae</taxon>
        <taxon>Fistulifera</taxon>
    </lineage>
</organism>
<reference evidence="13 14" key="1">
    <citation type="journal article" date="2015" name="Plant Cell">
        <title>Oil accumulation by the oleaginous diatom Fistulifera solaris as revealed by the genome and transcriptome.</title>
        <authorList>
            <person name="Tanaka T."/>
            <person name="Maeda Y."/>
            <person name="Veluchamy A."/>
            <person name="Tanaka M."/>
            <person name="Abida H."/>
            <person name="Marechal E."/>
            <person name="Bowler C."/>
            <person name="Muto M."/>
            <person name="Sunaga Y."/>
            <person name="Tanaka M."/>
            <person name="Yoshino T."/>
            <person name="Taniguchi T."/>
            <person name="Fukuda Y."/>
            <person name="Nemoto M."/>
            <person name="Matsumoto M."/>
            <person name="Wong P.S."/>
            <person name="Aburatani S."/>
            <person name="Fujibuchi W."/>
        </authorList>
    </citation>
    <scope>NUCLEOTIDE SEQUENCE [LARGE SCALE GENOMIC DNA]</scope>
    <source>
        <strain evidence="13 14">JPCC DA0580</strain>
    </source>
</reference>
<keyword evidence="9" id="KW-0472">Membrane</keyword>
<keyword evidence="5" id="KW-0813">Transport</keyword>
<sequence>MIPWKHRLYAFLLRRVLGPILDQESLQQLHSRLDVSITDGRCTLRNVRFRTDHERLATLPLRVKKAMMRELTVHLRFQDDVSDENAAWEKLRTAWGTSLPRIALAAKIELEGVFLELEPQIPASVTTTPVTPNAETKSLLSLYLDAALKSLDLSVEIRDISIRCWDREGTKQTWLELRCQSFSYQTASVGKSTTQQYETKFHKTVMFQKTSISIGEREGNSDAYRASVVLLEGVNRITLRVIEYNTGDSVTERRAETDCEVHLSQKLNVSVDATSLVLLRKFVHTYSAHFRENDIREVENLSPSEVESDYEAEDLDFLNTMMEQYRAAREQVERNELRGGILVPDFPPNGSKDEVSFDMFFDANEKSFYQYSAMLHDSIAMSRNGSPQHSGALMATIRFHLKELGLKIVFSNDGELSSRREEAYALASVKDIDFTSNIFANSQEHVLVIGNFVVEDSRISNTEVHSRVSRKVEIRPIFTFLYGSGGLIERNDEVLVQSTCISLNVRKSCEGKLDIDLELLPLVYECDLHTLARMSKFAAAIQNIEAIESASEVDSLKQDTEGASLQISISCPSVHFKLPILKEGNWENAFQRSVYEVAPCNAGNAHLGVDVRNVSIFINFKQEASDEDLSLSFDDAIAFVSFPNSARSGGQCCRRFDVLAMAGRSEVQPTIPVKIKLWRDCIGGSNEEGQCSHSRGQVEFPVVPPISSFKHRQEDEDDDARIDRVLCSKLGGVDPHSRSRIRQVGAQQEMLRNAAKSNTVISIQVPEFVGDLTSTELSTLLSIFRCISKPETTLADLDSGNNRACRAVLPSTSLRVSVTSTTLAVHDDTIAHDNLGQSFVIKGHGLKLHGVVCGTDLIQGRLMVQDVNFVEVGKLGKQKINDSSGCIRRRAYFLRKRLSLTQNSLARPIFHRSKLFKPISPTSPCVLMDFSLPERTDSSDDMLETHFQITLYDMTLRIDYESRNWPTKLRGIFDPVSGNSASTTEDECGHSLSTSATLSRIGVSLADCNVDYVSPIKFSTPSRVIVRLGDLRFSTNMLLPRGPSQSFSVTLCDVSLYLCNNRFPYNYENSCALGGIALFQPWQISLDAWMSQAKAELSPDDVQRKMNFRTLVTLSLLDAVISLSDSTRKNTIESSTTVSLTIGELALFCCKDSFSVLLSTIGELSRELSAIDDEALRAVKSLNSCGDDEVFFDSVTEVHNDDSETRKPSTPMLSSLKQQSALRPQVGTDLRNDRLKDFLLDGYDWTTIDADPLFNDIPAGEEQSARWFTGPITENDERTMTLQSKSTTLKSPPIINHHFRLQPVSDPLGEGDMGASKYCGNSSQCYVKSRILIHDFTLKIRCFDGYDWPEMLDEKLRSLATSSPFVIGSISPKDRSEKESGLSDDTSESLSSDGNLVSGKETRLKLMSTLVDDKASSSTIFSDLPLPEDRTKKLKDQSDIRRLSRRTNKYVQISVSGTQLRLDSFEDSADHRLASCLDMKIGDFFVAETISRDRPTKMVGEWVNNEEHPRNTNDGLAAIKMVSWHPVVRVTPENEIVSDEAEFALKLLPLRCSLDQRAIRFALAFFNTGDDSDADKADEPLPEGLHALPPPLFKTFRVRPLKIKVDYKPEKIDTDALKNGAVVELVNLSPLDGMVVTLQEVIVNNEVGLGPNIGILLRQYIQDVCATQLHKFVTHAAPFQPITHVGGSAIDLVVLPWEALQNGESIRKAFRAGTTSFTNAVSYETFTLSSRVTEFFASTVASLTSPRHAVLNTGGFSSTLPSRPIHIPRTLNDASQHALESLSRGLQAANYRIVIVPYREYHRSGATGAGSSLIRGIPVAIAAPASGVAEAISFSLLAIRNQLRPDILREEEASLRGLLLDDERKDSHRH</sequence>
<keyword evidence="14" id="KW-1185">Reference proteome</keyword>
<gene>
    <name evidence="13" type="ORF">FisN_6Hh262</name>
</gene>
<feature type="compositionally biased region" description="Basic and acidic residues" evidence="12">
    <location>
        <begin position="1372"/>
        <end position="1381"/>
    </location>
</feature>
<feature type="region of interest" description="Disordered" evidence="12">
    <location>
        <begin position="1368"/>
        <end position="1396"/>
    </location>
</feature>
<dbReference type="GO" id="GO:0005789">
    <property type="term" value="C:endoplasmic reticulum membrane"/>
    <property type="evidence" value="ECO:0007669"/>
    <property type="project" value="UniProtKB-SubCell"/>
</dbReference>
<comment type="similarity">
    <text evidence="3">Belongs to the ATG2 family.</text>
</comment>
<dbReference type="PANTHER" id="PTHR13190">
    <property type="entry name" value="AUTOPHAGY-RELATED 2, ISOFORM A"/>
    <property type="match status" value="1"/>
</dbReference>
<dbReference type="GO" id="GO:0000045">
    <property type="term" value="P:autophagosome assembly"/>
    <property type="evidence" value="ECO:0007669"/>
    <property type="project" value="TreeGrafter"/>
</dbReference>
<evidence type="ECO:0000256" key="1">
    <source>
        <dbReference type="ARBA" id="ARBA00004406"/>
    </source>
</evidence>
<dbReference type="GO" id="GO:0061908">
    <property type="term" value="C:phagophore"/>
    <property type="evidence" value="ECO:0007669"/>
    <property type="project" value="TreeGrafter"/>
</dbReference>
<dbReference type="GO" id="GO:0034727">
    <property type="term" value="P:piecemeal microautophagy of the nucleus"/>
    <property type="evidence" value="ECO:0007669"/>
    <property type="project" value="TreeGrafter"/>
</dbReference>
<dbReference type="Pfam" id="PF13329">
    <property type="entry name" value="ATG2_CAD"/>
    <property type="match status" value="1"/>
</dbReference>
<evidence type="ECO:0000313" key="13">
    <source>
        <dbReference type="EMBL" id="GAX22015.1"/>
    </source>
</evidence>
<comment type="catalytic activity">
    <reaction evidence="11">
        <text>a 1,2-diacyl-sn-glycero-3-phosphoethanolamine(in) = a 1,2-diacyl-sn-glycero-3-phosphoethanolamine(out)</text>
        <dbReference type="Rhea" id="RHEA:38895"/>
        <dbReference type="ChEBI" id="CHEBI:64612"/>
    </reaction>
</comment>
<keyword evidence="8" id="KW-0445">Lipid transport</keyword>
<evidence type="ECO:0000256" key="12">
    <source>
        <dbReference type="SAM" id="MobiDB-lite"/>
    </source>
</evidence>
<dbReference type="GO" id="GO:0006869">
    <property type="term" value="P:lipid transport"/>
    <property type="evidence" value="ECO:0007669"/>
    <property type="project" value="UniProtKB-KW"/>
</dbReference>
<comment type="catalytic activity">
    <reaction evidence="10">
        <text>a 1,2-diacyl-sn-glycero-3-phospho-L-serine(in) = a 1,2-diacyl-sn-glycero-3-phospho-L-serine(out)</text>
        <dbReference type="Rhea" id="RHEA:38663"/>
        <dbReference type="ChEBI" id="CHEBI:57262"/>
    </reaction>
</comment>
<evidence type="ECO:0000256" key="11">
    <source>
        <dbReference type="ARBA" id="ARBA00024615"/>
    </source>
</evidence>
<dbReference type="GO" id="GO:0000422">
    <property type="term" value="P:autophagy of mitochondrion"/>
    <property type="evidence" value="ECO:0007669"/>
    <property type="project" value="TreeGrafter"/>
</dbReference>
<dbReference type="GO" id="GO:0034045">
    <property type="term" value="C:phagophore assembly site membrane"/>
    <property type="evidence" value="ECO:0007669"/>
    <property type="project" value="UniProtKB-SubCell"/>
</dbReference>
<evidence type="ECO:0000256" key="9">
    <source>
        <dbReference type="ARBA" id="ARBA00023136"/>
    </source>
</evidence>
<evidence type="ECO:0000256" key="4">
    <source>
        <dbReference type="ARBA" id="ARBA00018070"/>
    </source>
</evidence>
<dbReference type="EMBL" id="BDSP01000177">
    <property type="protein sequence ID" value="GAX22015.1"/>
    <property type="molecule type" value="Genomic_DNA"/>
</dbReference>
<dbReference type="GO" id="GO:0061709">
    <property type="term" value="P:reticulophagy"/>
    <property type="evidence" value="ECO:0007669"/>
    <property type="project" value="TreeGrafter"/>
</dbReference>
<name>A0A1Z5K752_FISSO</name>
<protein>
    <recommendedName>
        <fullName evidence="4">Autophagy-related protein 2</fullName>
    </recommendedName>
</protein>
<keyword evidence="6" id="KW-0256">Endoplasmic reticulum</keyword>
<keyword evidence="7" id="KW-0072">Autophagy</keyword>
<dbReference type="OrthoDB" id="18982at2759"/>
<comment type="caution">
    <text evidence="13">The sequence shown here is derived from an EMBL/GenBank/DDBJ whole genome shotgun (WGS) entry which is preliminary data.</text>
</comment>
<dbReference type="PANTHER" id="PTHR13190:SF1">
    <property type="entry name" value="AUTOPHAGY-RELATED 2, ISOFORM A"/>
    <property type="match status" value="1"/>
</dbReference>
<dbReference type="InParanoid" id="A0A1Z5K752"/>
<evidence type="ECO:0000256" key="3">
    <source>
        <dbReference type="ARBA" id="ARBA00009714"/>
    </source>
</evidence>
<proteinExistence type="inferred from homology"/>
<dbReference type="Proteomes" id="UP000198406">
    <property type="component" value="Unassembled WGS sequence"/>
</dbReference>
<dbReference type="GO" id="GO:0061723">
    <property type="term" value="P:glycophagy"/>
    <property type="evidence" value="ECO:0007669"/>
    <property type="project" value="TreeGrafter"/>
</dbReference>